<evidence type="ECO:0008006" key="2">
    <source>
        <dbReference type="Google" id="ProtNLM"/>
    </source>
</evidence>
<gene>
    <name evidence="1" type="ORF">A45J_0406</name>
</gene>
<accession>A0A5J4KSL4</accession>
<sequence>MELEKLQQNDFEAWVPFGEDAEVLIRYVSRDELKSIARKSKKISYVNHQKTEEFDDMKADIELGRAAVKDWKGFTMGGKPLPCTPENIDMLMTKWNAFAKFVNETCIDFEILMQQEREKTIKNSSLTSGQK</sequence>
<dbReference type="AlphaFoldDB" id="A0A5J4KSL4"/>
<protein>
    <recommendedName>
        <fullName evidence="2">Tail assembly chaperone</fullName>
    </recommendedName>
</protein>
<organism evidence="1">
    <name type="scientific">hot springs metagenome</name>
    <dbReference type="NCBI Taxonomy" id="433727"/>
    <lineage>
        <taxon>unclassified sequences</taxon>
        <taxon>metagenomes</taxon>
        <taxon>ecological metagenomes</taxon>
    </lineage>
</organism>
<name>A0A5J4KSL4_9ZZZZ</name>
<dbReference type="EMBL" id="BLAB01000001">
    <property type="protein sequence ID" value="GER92688.1"/>
    <property type="molecule type" value="Genomic_DNA"/>
</dbReference>
<proteinExistence type="predicted"/>
<reference evidence="1" key="1">
    <citation type="submission" date="2019-10" db="EMBL/GenBank/DDBJ databases">
        <title>Metagenomic sequencing of thiosulfate-disproportionating enrichment culture.</title>
        <authorList>
            <person name="Umezawa K."/>
            <person name="Kojima H."/>
            <person name="Fukui M."/>
        </authorList>
    </citation>
    <scope>NUCLEOTIDE SEQUENCE</scope>
    <source>
        <strain evidence="1">45J</strain>
    </source>
</reference>
<comment type="caution">
    <text evidence="1">The sequence shown here is derived from an EMBL/GenBank/DDBJ whole genome shotgun (WGS) entry which is preliminary data.</text>
</comment>
<evidence type="ECO:0000313" key="1">
    <source>
        <dbReference type="EMBL" id="GER92688.1"/>
    </source>
</evidence>